<evidence type="ECO:0000256" key="11">
    <source>
        <dbReference type="SAM" id="Phobius"/>
    </source>
</evidence>
<evidence type="ECO:0000313" key="13">
    <source>
        <dbReference type="Proteomes" id="UP000476338"/>
    </source>
</evidence>
<evidence type="ECO:0000256" key="2">
    <source>
        <dbReference type="ARBA" id="ARBA00006742"/>
    </source>
</evidence>
<dbReference type="SMART" id="SM01323">
    <property type="entry name" value="YajC"/>
    <property type="match status" value="1"/>
</dbReference>
<reference evidence="12 13" key="1">
    <citation type="submission" date="2019-09" db="EMBL/GenBank/DDBJ databases">
        <authorList>
            <person name="Silva M."/>
            <person name="Pereira G."/>
            <person name="Lopes-Da-Costa L."/>
            <person name="Silva E."/>
        </authorList>
    </citation>
    <scope>NUCLEOTIDE SEQUENCE [LARGE SCALE GENOMIC DNA]</scope>
    <source>
        <strain evidence="12 13">FMV-PI01</strain>
    </source>
</reference>
<evidence type="ECO:0000256" key="6">
    <source>
        <dbReference type="ARBA" id="ARBA00022692"/>
    </source>
</evidence>
<evidence type="ECO:0000256" key="8">
    <source>
        <dbReference type="ARBA" id="ARBA00022989"/>
    </source>
</evidence>
<evidence type="ECO:0000256" key="3">
    <source>
        <dbReference type="ARBA" id="ARBA00014962"/>
    </source>
</evidence>
<dbReference type="InterPro" id="IPR003849">
    <property type="entry name" value="Preprotein_translocase_YajC"/>
</dbReference>
<keyword evidence="6 11" id="KW-0812">Transmembrane</keyword>
<dbReference type="GO" id="GO:0015031">
    <property type="term" value="P:protein transport"/>
    <property type="evidence" value="ECO:0007669"/>
    <property type="project" value="UniProtKB-KW"/>
</dbReference>
<dbReference type="Proteomes" id="UP000476338">
    <property type="component" value="Unassembled WGS sequence"/>
</dbReference>
<protein>
    <recommendedName>
        <fullName evidence="3">Sec translocon accessory complex subunit YajC</fullName>
    </recommendedName>
</protein>
<evidence type="ECO:0000256" key="4">
    <source>
        <dbReference type="ARBA" id="ARBA00022448"/>
    </source>
</evidence>
<dbReference type="PANTHER" id="PTHR33909:SF1">
    <property type="entry name" value="SEC TRANSLOCON ACCESSORY COMPLEX SUBUNIT YAJC"/>
    <property type="match status" value="1"/>
</dbReference>
<organism evidence="12 13">
    <name type="scientific">Campylobacter portucalensis</name>
    <dbReference type="NCBI Taxonomy" id="2608384"/>
    <lineage>
        <taxon>Bacteria</taxon>
        <taxon>Pseudomonadati</taxon>
        <taxon>Campylobacterota</taxon>
        <taxon>Epsilonproteobacteria</taxon>
        <taxon>Campylobacterales</taxon>
        <taxon>Campylobacteraceae</taxon>
        <taxon>Campylobacter</taxon>
    </lineage>
</organism>
<sequence length="93" mass="10450">MGSNSIFGTLFPLVIFFLIFYFLVIRPQQKQAKAHAKMLNELAKGDKILTAGGFKCTVIKPGDDFITVKLNDDIIVELSRNHVARKLEKIENA</sequence>
<dbReference type="GO" id="GO:0005886">
    <property type="term" value="C:plasma membrane"/>
    <property type="evidence" value="ECO:0007669"/>
    <property type="project" value="UniProtKB-SubCell"/>
</dbReference>
<dbReference type="NCBIfam" id="TIGR00739">
    <property type="entry name" value="yajC"/>
    <property type="match status" value="1"/>
</dbReference>
<gene>
    <name evidence="12" type="primary">yajC</name>
    <name evidence="12" type="ORF">F1B92_02395</name>
</gene>
<keyword evidence="10 11" id="KW-0472">Membrane</keyword>
<accession>A0A6L5WHX7</accession>
<comment type="similarity">
    <text evidence="2">Belongs to the YajC family.</text>
</comment>
<dbReference type="RefSeq" id="WP_154570319.1">
    <property type="nucleotide sequence ID" value="NZ_VWSJ01000006.1"/>
</dbReference>
<evidence type="ECO:0000256" key="1">
    <source>
        <dbReference type="ARBA" id="ARBA00004162"/>
    </source>
</evidence>
<comment type="subcellular location">
    <subcellularLocation>
        <location evidence="1">Cell membrane</location>
        <topology evidence="1">Single-pass membrane protein</topology>
    </subcellularLocation>
</comment>
<dbReference type="PRINTS" id="PR01853">
    <property type="entry name" value="YAJCTRNLCASE"/>
</dbReference>
<dbReference type="Pfam" id="PF02699">
    <property type="entry name" value="YajC"/>
    <property type="match status" value="1"/>
</dbReference>
<dbReference type="EMBL" id="VWSJ01000006">
    <property type="protein sequence ID" value="MSN96052.1"/>
    <property type="molecule type" value="Genomic_DNA"/>
</dbReference>
<keyword evidence="13" id="KW-1185">Reference proteome</keyword>
<dbReference type="AlphaFoldDB" id="A0A6L5WHX7"/>
<evidence type="ECO:0000313" key="12">
    <source>
        <dbReference type="EMBL" id="MSN96052.1"/>
    </source>
</evidence>
<evidence type="ECO:0000256" key="10">
    <source>
        <dbReference type="ARBA" id="ARBA00023136"/>
    </source>
</evidence>
<comment type="caution">
    <text evidence="12">The sequence shown here is derived from an EMBL/GenBank/DDBJ whole genome shotgun (WGS) entry which is preliminary data.</text>
</comment>
<keyword evidence="5" id="KW-1003">Cell membrane</keyword>
<keyword evidence="7" id="KW-0653">Protein transport</keyword>
<reference evidence="12 13" key="2">
    <citation type="submission" date="2020-03" db="EMBL/GenBank/DDBJ databases">
        <title>Campylobacter portucalensis sp. nov., a new species of Campylobacter isolated from the reproductive tract of bulls.</title>
        <authorList>
            <person name="Silva M.F."/>
            <person name="Pereira G."/>
            <person name="Carneiro C."/>
            <person name="Hemphill A."/>
            <person name="Mateus L."/>
            <person name="Lopes-Da-Costa L."/>
            <person name="Silva E."/>
        </authorList>
    </citation>
    <scope>NUCLEOTIDE SEQUENCE [LARGE SCALE GENOMIC DNA]</scope>
    <source>
        <strain evidence="12 13">FMV-PI01</strain>
    </source>
</reference>
<keyword evidence="9" id="KW-0811">Translocation</keyword>
<evidence type="ECO:0000256" key="7">
    <source>
        <dbReference type="ARBA" id="ARBA00022927"/>
    </source>
</evidence>
<keyword evidence="8 11" id="KW-1133">Transmembrane helix</keyword>
<evidence type="ECO:0000256" key="5">
    <source>
        <dbReference type="ARBA" id="ARBA00022475"/>
    </source>
</evidence>
<dbReference type="PANTHER" id="PTHR33909">
    <property type="entry name" value="SEC TRANSLOCON ACCESSORY COMPLEX SUBUNIT YAJC"/>
    <property type="match status" value="1"/>
</dbReference>
<evidence type="ECO:0000256" key="9">
    <source>
        <dbReference type="ARBA" id="ARBA00023010"/>
    </source>
</evidence>
<proteinExistence type="inferred from homology"/>
<feature type="transmembrane region" description="Helical" evidence="11">
    <location>
        <begin position="6"/>
        <end position="25"/>
    </location>
</feature>
<name>A0A6L5WHX7_9BACT</name>
<keyword evidence="4" id="KW-0813">Transport</keyword>